<dbReference type="PANTHER" id="PTHR33726:SF24">
    <property type="entry name" value="OS01G0631800 PROTEIN"/>
    <property type="match status" value="1"/>
</dbReference>
<name>A0A077RY00_WHEAT</name>
<dbReference type="Gramene" id="TraesNOR3B03G01675570.1">
    <property type="protein sequence ID" value="TraesNOR3B03G01675570.1.CDS1"/>
    <property type="gene ID" value="TraesNOR3B03G01675570"/>
</dbReference>
<keyword evidence="4" id="KW-1185">Reference proteome</keyword>
<organism evidence="3">
    <name type="scientific">Triticum aestivum</name>
    <name type="common">Wheat</name>
    <dbReference type="NCBI Taxonomy" id="4565"/>
    <lineage>
        <taxon>Eukaryota</taxon>
        <taxon>Viridiplantae</taxon>
        <taxon>Streptophyta</taxon>
        <taxon>Embryophyta</taxon>
        <taxon>Tracheophyta</taxon>
        <taxon>Spermatophyta</taxon>
        <taxon>Magnoliopsida</taxon>
        <taxon>Liliopsida</taxon>
        <taxon>Poales</taxon>
        <taxon>Poaceae</taxon>
        <taxon>BOP clade</taxon>
        <taxon>Pooideae</taxon>
        <taxon>Triticodae</taxon>
        <taxon>Triticeae</taxon>
        <taxon>Triticinae</taxon>
        <taxon>Triticum</taxon>
    </lineage>
</organism>
<reference evidence="3" key="1">
    <citation type="submission" date="2018-08" db="EMBL/GenBank/DDBJ databases">
        <authorList>
            <person name="Rossello M."/>
        </authorList>
    </citation>
    <scope>NUCLEOTIDE SEQUENCE [LARGE SCALE GENOMIC DNA]</scope>
    <source>
        <strain evidence="3">cv. Chinese Spring</strain>
    </source>
</reference>
<sequence>MARGKVAEWIWKRAMPRKPAAGRRSRASGASEPILRDAEESWSGATGAPAPMPARKSPGSGKGANGGAAAHSSSKVRAVGFLSALRWRPRVNVLAVVYEKVVYHVMWLVESVVVVGRLIFFLMRFGFKQL</sequence>
<dbReference type="AlphaFoldDB" id="A0A077RY00"/>
<dbReference type="PaxDb" id="4565-Traes_3B_9045AD244.1"/>
<keyword evidence="2" id="KW-1133">Transmembrane helix</keyword>
<evidence type="ECO:0000256" key="2">
    <source>
        <dbReference type="SAM" id="Phobius"/>
    </source>
</evidence>
<dbReference type="HOGENOM" id="CLU_159559_0_0_1"/>
<reference evidence="3" key="2">
    <citation type="submission" date="2018-10" db="UniProtKB">
        <authorList>
            <consortium name="EnsemblPlants"/>
        </authorList>
    </citation>
    <scope>IDENTIFICATION</scope>
</reference>
<keyword evidence="2" id="KW-0472">Membrane</keyword>
<dbReference type="EnsemblPlants" id="TraesCS3B02G257400.1">
    <property type="protein sequence ID" value="TraesCS3B02G257400.1.cds1"/>
    <property type="gene ID" value="TraesCS3B02G257400"/>
</dbReference>
<evidence type="ECO:0000313" key="3">
    <source>
        <dbReference type="EnsemblPlants" id="TraesCS3B02G257400.1.cds1"/>
    </source>
</evidence>
<dbReference type="Gramene" id="TraesCS3B03G0670900.1">
    <property type="protein sequence ID" value="TraesCS3B03G0670900.1.CDS1"/>
    <property type="gene ID" value="TraesCS3B03G0670900"/>
</dbReference>
<dbReference type="Gramene" id="TraesCS3B02G257400.1">
    <property type="protein sequence ID" value="TraesCS3B02G257400.1.cds1"/>
    <property type="gene ID" value="TraesCS3B02G257400"/>
</dbReference>
<proteinExistence type="predicted"/>
<keyword evidence="2" id="KW-0812">Transmembrane</keyword>
<evidence type="ECO:0000313" key="4">
    <source>
        <dbReference type="Proteomes" id="UP000019116"/>
    </source>
</evidence>
<feature type="transmembrane region" description="Helical" evidence="2">
    <location>
        <begin position="101"/>
        <end position="123"/>
    </location>
</feature>
<feature type="compositionally biased region" description="Basic residues" evidence="1">
    <location>
        <begin position="17"/>
        <end position="26"/>
    </location>
</feature>
<dbReference type="PANTHER" id="PTHR33726">
    <property type="entry name" value="TRANSMEMBRANE PROTEIN"/>
    <property type="match status" value="1"/>
</dbReference>
<dbReference type="OrthoDB" id="673990at2759"/>
<evidence type="ECO:0000256" key="1">
    <source>
        <dbReference type="SAM" id="MobiDB-lite"/>
    </source>
</evidence>
<dbReference type="OMA" id="WIWKRAM"/>
<accession>A0A077RY00</accession>
<dbReference type="Proteomes" id="UP000019116">
    <property type="component" value="Chromosome 3B"/>
</dbReference>
<protein>
    <submittedName>
        <fullName evidence="3">Uncharacterized protein</fullName>
    </submittedName>
</protein>
<feature type="region of interest" description="Disordered" evidence="1">
    <location>
        <begin position="17"/>
        <end position="74"/>
    </location>
</feature>